<keyword evidence="7" id="KW-1185">Reference proteome</keyword>
<dbReference type="InterPro" id="IPR044878">
    <property type="entry name" value="UbiA_sf"/>
</dbReference>
<sequence>MSSQVISTLPYHLKTGLLFIASDVKYTVIPVALFAHMASARPLTSRDSFLGTSWLVYHLFMFNACNQRGSYVEDSVNKPWRPIPSGRITPSTAKILSIWLYISSIAGSIYLRVPWASIMLCFFTYLYNQLKMDNHWASKSLLNAAGYGCFEIGTTVLTSKIGRFLNFREWFLIRFIGGGVATSSMYNAIFLSVMVLLTTIHIQDIPDEIGDRIIGRQTAIICWGQRYTRLSVAGALIMWFTLLVYKTHLSFIFILAYGLATMMICARLFLLRGQANDERTFTLYYIWLSAAHIFIVN</sequence>
<organism evidence="6 7">
    <name type="scientific">Collybia nuda</name>
    <dbReference type="NCBI Taxonomy" id="64659"/>
    <lineage>
        <taxon>Eukaryota</taxon>
        <taxon>Fungi</taxon>
        <taxon>Dikarya</taxon>
        <taxon>Basidiomycota</taxon>
        <taxon>Agaricomycotina</taxon>
        <taxon>Agaricomycetes</taxon>
        <taxon>Agaricomycetidae</taxon>
        <taxon>Agaricales</taxon>
        <taxon>Tricholomatineae</taxon>
        <taxon>Clitocybaceae</taxon>
        <taxon>Collybia</taxon>
    </lineage>
</organism>
<keyword evidence="2 5" id="KW-0812">Transmembrane</keyword>
<evidence type="ECO:0000256" key="2">
    <source>
        <dbReference type="ARBA" id="ARBA00022692"/>
    </source>
</evidence>
<comment type="subcellular location">
    <subcellularLocation>
        <location evidence="1">Membrane</location>
        <topology evidence="1">Multi-pass membrane protein</topology>
    </subcellularLocation>
</comment>
<feature type="transmembrane region" description="Helical" evidence="5">
    <location>
        <begin position="251"/>
        <end position="270"/>
    </location>
</feature>
<feature type="transmembrane region" description="Helical" evidence="5">
    <location>
        <begin position="98"/>
        <end position="127"/>
    </location>
</feature>
<feature type="transmembrane region" description="Helical" evidence="5">
    <location>
        <begin position="227"/>
        <end position="245"/>
    </location>
</feature>
<proteinExistence type="predicted"/>
<dbReference type="EMBL" id="MU150292">
    <property type="protein sequence ID" value="KAF9460907.1"/>
    <property type="molecule type" value="Genomic_DNA"/>
</dbReference>
<evidence type="ECO:0000313" key="6">
    <source>
        <dbReference type="EMBL" id="KAF9460907.1"/>
    </source>
</evidence>
<dbReference type="PANTHER" id="PTHR42723">
    <property type="entry name" value="CHLOROPHYLL SYNTHASE"/>
    <property type="match status" value="1"/>
</dbReference>
<dbReference type="OrthoDB" id="434972at2759"/>
<evidence type="ECO:0000313" key="7">
    <source>
        <dbReference type="Proteomes" id="UP000807353"/>
    </source>
</evidence>
<dbReference type="AlphaFoldDB" id="A0A9P5Y023"/>
<reference evidence="6" key="1">
    <citation type="submission" date="2020-11" db="EMBL/GenBank/DDBJ databases">
        <authorList>
            <consortium name="DOE Joint Genome Institute"/>
            <person name="Ahrendt S."/>
            <person name="Riley R."/>
            <person name="Andreopoulos W."/>
            <person name="Labutti K."/>
            <person name="Pangilinan J."/>
            <person name="Ruiz-Duenas F.J."/>
            <person name="Barrasa J.M."/>
            <person name="Sanchez-Garcia M."/>
            <person name="Camarero S."/>
            <person name="Miyauchi S."/>
            <person name="Serrano A."/>
            <person name="Linde D."/>
            <person name="Babiker R."/>
            <person name="Drula E."/>
            <person name="Ayuso-Fernandez I."/>
            <person name="Pacheco R."/>
            <person name="Padilla G."/>
            <person name="Ferreira P."/>
            <person name="Barriuso J."/>
            <person name="Kellner H."/>
            <person name="Castanera R."/>
            <person name="Alfaro M."/>
            <person name="Ramirez L."/>
            <person name="Pisabarro A.G."/>
            <person name="Kuo A."/>
            <person name="Tritt A."/>
            <person name="Lipzen A."/>
            <person name="He G."/>
            <person name="Yan M."/>
            <person name="Ng V."/>
            <person name="Cullen D."/>
            <person name="Martin F."/>
            <person name="Rosso M.-N."/>
            <person name="Henrissat B."/>
            <person name="Hibbett D."/>
            <person name="Martinez A.T."/>
            <person name="Grigoriev I.V."/>
        </authorList>
    </citation>
    <scope>NUCLEOTIDE SEQUENCE</scope>
    <source>
        <strain evidence="6">CBS 247.69</strain>
    </source>
</reference>
<evidence type="ECO:0000256" key="5">
    <source>
        <dbReference type="SAM" id="Phobius"/>
    </source>
</evidence>
<dbReference type="InterPro" id="IPR000537">
    <property type="entry name" value="UbiA_prenyltransferase"/>
</dbReference>
<protein>
    <submittedName>
        <fullName evidence="6">UbiA prenyltransferase family</fullName>
    </submittedName>
</protein>
<dbReference type="GO" id="GO:0016765">
    <property type="term" value="F:transferase activity, transferring alkyl or aryl (other than methyl) groups"/>
    <property type="evidence" value="ECO:0007669"/>
    <property type="project" value="InterPro"/>
</dbReference>
<evidence type="ECO:0000256" key="3">
    <source>
        <dbReference type="ARBA" id="ARBA00022989"/>
    </source>
</evidence>
<keyword evidence="4 5" id="KW-0472">Membrane</keyword>
<keyword evidence="3 5" id="KW-1133">Transmembrane helix</keyword>
<evidence type="ECO:0000256" key="4">
    <source>
        <dbReference type="ARBA" id="ARBA00023136"/>
    </source>
</evidence>
<feature type="transmembrane region" description="Helical" evidence="5">
    <location>
        <begin position="171"/>
        <end position="197"/>
    </location>
</feature>
<dbReference type="CDD" id="cd13965">
    <property type="entry name" value="PT_UbiA_3"/>
    <property type="match status" value="1"/>
</dbReference>
<dbReference type="Gene3D" id="1.10.357.140">
    <property type="entry name" value="UbiA prenyltransferase"/>
    <property type="match status" value="1"/>
</dbReference>
<dbReference type="PANTHER" id="PTHR42723:SF1">
    <property type="entry name" value="CHLOROPHYLL SYNTHASE, CHLOROPLASTIC"/>
    <property type="match status" value="1"/>
</dbReference>
<dbReference type="Proteomes" id="UP000807353">
    <property type="component" value="Unassembled WGS sequence"/>
</dbReference>
<evidence type="ECO:0000256" key="1">
    <source>
        <dbReference type="ARBA" id="ARBA00004141"/>
    </source>
</evidence>
<gene>
    <name evidence="6" type="ORF">BDZ94DRAFT_1323740</name>
</gene>
<accession>A0A9P5Y023</accession>
<dbReference type="InterPro" id="IPR050475">
    <property type="entry name" value="Prenyltransferase_related"/>
</dbReference>
<comment type="caution">
    <text evidence="6">The sequence shown here is derived from an EMBL/GenBank/DDBJ whole genome shotgun (WGS) entry which is preliminary data.</text>
</comment>
<name>A0A9P5Y023_9AGAR</name>
<dbReference type="Pfam" id="PF01040">
    <property type="entry name" value="UbiA"/>
    <property type="match status" value="1"/>
</dbReference>
<dbReference type="GO" id="GO:0016020">
    <property type="term" value="C:membrane"/>
    <property type="evidence" value="ECO:0007669"/>
    <property type="project" value="UniProtKB-SubCell"/>
</dbReference>